<accession>A0A3P7J0P9</accession>
<protein>
    <submittedName>
        <fullName evidence="2">Uncharacterized protein</fullName>
    </submittedName>
</protein>
<evidence type="ECO:0000313" key="3">
    <source>
        <dbReference type="Proteomes" id="UP000270094"/>
    </source>
</evidence>
<evidence type="ECO:0000313" key="2">
    <source>
        <dbReference type="EMBL" id="VDM73119.1"/>
    </source>
</evidence>
<feature type="compositionally biased region" description="Acidic residues" evidence="1">
    <location>
        <begin position="10"/>
        <end position="27"/>
    </location>
</feature>
<feature type="region of interest" description="Disordered" evidence="1">
    <location>
        <begin position="1"/>
        <end position="40"/>
    </location>
</feature>
<feature type="compositionally biased region" description="Polar residues" evidence="1">
    <location>
        <begin position="30"/>
        <end position="40"/>
    </location>
</feature>
<feature type="non-terminal residue" evidence="2">
    <location>
        <position position="1"/>
    </location>
</feature>
<dbReference type="AlphaFoldDB" id="A0A3P7J0P9"/>
<dbReference type="Proteomes" id="UP000270094">
    <property type="component" value="Unassembled WGS sequence"/>
</dbReference>
<reference evidence="2 3" key="1">
    <citation type="submission" date="2018-11" db="EMBL/GenBank/DDBJ databases">
        <authorList>
            <consortium name="Pathogen Informatics"/>
        </authorList>
    </citation>
    <scope>NUCLEOTIDE SEQUENCE [LARGE SCALE GENOMIC DNA]</scope>
</reference>
<proteinExistence type="predicted"/>
<dbReference type="EMBL" id="UYYB01029018">
    <property type="protein sequence ID" value="VDM73119.1"/>
    <property type="molecule type" value="Genomic_DNA"/>
</dbReference>
<organism evidence="2 3">
    <name type="scientific">Strongylus vulgaris</name>
    <name type="common">Blood worm</name>
    <dbReference type="NCBI Taxonomy" id="40348"/>
    <lineage>
        <taxon>Eukaryota</taxon>
        <taxon>Metazoa</taxon>
        <taxon>Ecdysozoa</taxon>
        <taxon>Nematoda</taxon>
        <taxon>Chromadorea</taxon>
        <taxon>Rhabditida</taxon>
        <taxon>Rhabditina</taxon>
        <taxon>Rhabditomorpha</taxon>
        <taxon>Strongyloidea</taxon>
        <taxon>Strongylidae</taxon>
        <taxon>Strongylus</taxon>
    </lineage>
</organism>
<gene>
    <name evidence="2" type="ORF">SVUK_LOCUS8117</name>
</gene>
<evidence type="ECO:0000256" key="1">
    <source>
        <dbReference type="SAM" id="MobiDB-lite"/>
    </source>
</evidence>
<sequence length="40" mass="4260">DIPKDSGPGTEDEDSTALDFEIVDIDEGASISSDQYEIDA</sequence>
<keyword evidence="3" id="KW-1185">Reference proteome</keyword>
<name>A0A3P7J0P9_STRVU</name>